<accession>A0A7W7G102</accession>
<dbReference type="SUPFAM" id="SSF55874">
    <property type="entry name" value="ATPase domain of HSP90 chaperone/DNA topoisomerase II/histidine kinase"/>
    <property type="match status" value="1"/>
</dbReference>
<dbReference type="InterPro" id="IPR036890">
    <property type="entry name" value="HATPase_C_sf"/>
</dbReference>
<sequence length="265" mass="27910">MRGRHAPGRHDPRDVSGAVAVTADADSAVTVVTVHGTWGTPLRREAFTAVKKALSEHPAALVVDLCDLIDAKAASASAWLTVSQVGTTMEPAVRVAACLPPGAPLTRRLGRLGAPYFLPVFDNLSQAEAAVLTGGPLADRLRLELPPHPDSPALARNLVSQACSAWGLPEVLYPARLVMSELAANAAEHAATPFHVVVVRRGSGLHLIVADGEPRMPHLVDPPRDPPGNLWDVRGQGLRTVQAASAGWGALPTRTGKMVWATVRP</sequence>
<evidence type="ECO:0000313" key="1">
    <source>
        <dbReference type="EMBL" id="MBB4690146.1"/>
    </source>
</evidence>
<dbReference type="Gene3D" id="3.30.565.10">
    <property type="entry name" value="Histidine kinase-like ATPase, C-terminal domain"/>
    <property type="match status" value="1"/>
</dbReference>
<dbReference type="Proteomes" id="UP000542742">
    <property type="component" value="Unassembled WGS sequence"/>
</dbReference>
<gene>
    <name evidence="1" type="ORF">BKA14_000294</name>
</gene>
<proteinExistence type="predicted"/>
<name>A0A7W7G102_9ACTN</name>
<evidence type="ECO:0000313" key="2">
    <source>
        <dbReference type="Proteomes" id="UP000542742"/>
    </source>
</evidence>
<evidence type="ECO:0008006" key="3">
    <source>
        <dbReference type="Google" id="ProtNLM"/>
    </source>
</evidence>
<keyword evidence="2" id="KW-1185">Reference proteome</keyword>
<organism evidence="1 2">
    <name type="scientific">Paractinoplanes abujensis</name>
    <dbReference type="NCBI Taxonomy" id="882441"/>
    <lineage>
        <taxon>Bacteria</taxon>
        <taxon>Bacillati</taxon>
        <taxon>Actinomycetota</taxon>
        <taxon>Actinomycetes</taxon>
        <taxon>Micromonosporales</taxon>
        <taxon>Micromonosporaceae</taxon>
        <taxon>Paractinoplanes</taxon>
    </lineage>
</organism>
<protein>
    <recommendedName>
        <fullName evidence="3">STAS domain-containing protein</fullName>
    </recommendedName>
</protein>
<dbReference type="PANTHER" id="PTHR35526:SF3">
    <property type="entry name" value="ANTI-SIGMA-F FACTOR RSBW"/>
    <property type="match status" value="1"/>
</dbReference>
<dbReference type="EMBL" id="JACHMF010000001">
    <property type="protein sequence ID" value="MBB4690146.1"/>
    <property type="molecule type" value="Genomic_DNA"/>
</dbReference>
<dbReference type="PANTHER" id="PTHR35526">
    <property type="entry name" value="ANTI-SIGMA-F FACTOR RSBW-RELATED"/>
    <property type="match status" value="1"/>
</dbReference>
<dbReference type="RefSeq" id="WP_203722314.1">
    <property type="nucleotide sequence ID" value="NZ_BOMC01000044.1"/>
</dbReference>
<reference evidence="1 2" key="1">
    <citation type="submission" date="2020-08" db="EMBL/GenBank/DDBJ databases">
        <title>Sequencing the genomes of 1000 actinobacteria strains.</title>
        <authorList>
            <person name="Klenk H.-P."/>
        </authorList>
    </citation>
    <scope>NUCLEOTIDE SEQUENCE [LARGE SCALE GENOMIC DNA]</scope>
    <source>
        <strain evidence="1 2">DSM 45518</strain>
    </source>
</reference>
<dbReference type="AlphaFoldDB" id="A0A7W7G102"/>
<dbReference type="InterPro" id="IPR050267">
    <property type="entry name" value="Anti-sigma-factor_SerPK"/>
</dbReference>
<comment type="caution">
    <text evidence="1">The sequence shown here is derived from an EMBL/GenBank/DDBJ whole genome shotgun (WGS) entry which is preliminary data.</text>
</comment>